<reference evidence="8 9" key="1">
    <citation type="submission" date="2022-11" db="EMBL/GenBank/DDBJ databases">
        <title>Mycobacterium sp. nov.</title>
        <authorList>
            <person name="Papic B."/>
            <person name="Spicic S."/>
            <person name="Duvnjak S."/>
        </authorList>
    </citation>
    <scope>NUCLEOTIDE SEQUENCE [LARGE SCALE GENOMIC DNA]</scope>
    <source>
        <strain evidence="8 9">CVI_P4</strain>
    </source>
</reference>
<name>A0ABT3SGC6_9MYCO</name>
<sequence length="244" mass="25636">MTIDLVLGPRPEEPGPPIGGRSSYPSDVEARLAADAAVIIARYPQARSALLPLLHLTQSEDGYLTTAGITFCAHQLDLTPAEVAAVATFYSMYRRTPTGDYLIGVCTNTLCAVMGGDAILDTLETELGIHAGNTTPDGAITLEHIECNAACDYAPVIMINWEFFDNQTPSTAKHLIDQIRNGQPPAPTRGTQLCPFRQTARTLAGLSPASESPGGAPGAATLAGLRVAHELGMSAPAVPESDAR</sequence>
<dbReference type="Gene3D" id="3.40.30.10">
    <property type="entry name" value="Glutaredoxin"/>
    <property type="match status" value="1"/>
</dbReference>
<feature type="region of interest" description="Disordered" evidence="7">
    <location>
        <begin position="1"/>
        <end position="23"/>
    </location>
</feature>
<dbReference type="CDD" id="cd03064">
    <property type="entry name" value="TRX_Fd_NuoE"/>
    <property type="match status" value="1"/>
</dbReference>
<comment type="similarity">
    <text evidence="1">Belongs to the complex I 24 kDa subunit family.</text>
</comment>
<evidence type="ECO:0000256" key="5">
    <source>
        <dbReference type="ARBA" id="ARBA00023014"/>
    </source>
</evidence>
<protein>
    <submittedName>
        <fullName evidence="8">NADH-quinone oxidoreductase subunit NuoE</fullName>
        <ecNumber evidence="8">1.6.5.9</ecNumber>
    </submittedName>
</protein>
<keyword evidence="2" id="KW-0001">2Fe-2S</keyword>
<dbReference type="GO" id="GO:0050136">
    <property type="term" value="F:NADH dehydrogenase (quinone) (non-electrogenic) activity"/>
    <property type="evidence" value="ECO:0007669"/>
    <property type="project" value="UniProtKB-EC"/>
</dbReference>
<dbReference type="InterPro" id="IPR036249">
    <property type="entry name" value="Thioredoxin-like_sf"/>
</dbReference>
<dbReference type="InterPro" id="IPR041921">
    <property type="entry name" value="NuoE_N"/>
</dbReference>
<keyword evidence="8" id="KW-0560">Oxidoreductase</keyword>
<proteinExistence type="inferred from homology"/>
<evidence type="ECO:0000256" key="6">
    <source>
        <dbReference type="ARBA" id="ARBA00034078"/>
    </source>
</evidence>
<dbReference type="EMBL" id="JAPJDO010000015">
    <property type="protein sequence ID" value="MCX2938567.1"/>
    <property type="molecule type" value="Genomic_DNA"/>
</dbReference>
<comment type="cofactor">
    <cofactor evidence="6">
        <name>[2Fe-2S] cluster</name>
        <dbReference type="ChEBI" id="CHEBI:190135"/>
    </cofactor>
</comment>
<evidence type="ECO:0000256" key="7">
    <source>
        <dbReference type="SAM" id="MobiDB-lite"/>
    </source>
</evidence>
<gene>
    <name evidence="8" type="primary">nuoE</name>
    <name evidence="8" type="ORF">ORI27_17860</name>
</gene>
<dbReference type="Pfam" id="PF01257">
    <property type="entry name" value="2Fe-2S_thioredx"/>
    <property type="match status" value="1"/>
</dbReference>
<comment type="caution">
    <text evidence="8">The sequence shown here is derived from an EMBL/GenBank/DDBJ whole genome shotgun (WGS) entry which is preliminary data.</text>
</comment>
<evidence type="ECO:0000256" key="2">
    <source>
        <dbReference type="ARBA" id="ARBA00022714"/>
    </source>
</evidence>
<dbReference type="InterPro" id="IPR002023">
    <property type="entry name" value="NuoE-like"/>
</dbReference>
<dbReference type="NCBIfam" id="NF005721">
    <property type="entry name" value="PRK07539.1-1"/>
    <property type="match status" value="1"/>
</dbReference>
<dbReference type="SUPFAM" id="SSF52833">
    <property type="entry name" value="Thioredoxin-like"/>
    <property type="match status" value="1"/>
</dbReference>
<accession>A0ABT3SGC6</accession>
<dbReference type="EC" id="1.6.5.9" evidence="8"/>
<evidence type="ECO:0000256" key="1">
    <source>
        <dbReference type="ARBA" id="ARBA00010643"/>
    </source>
</evidence>
<keyword evidence="3" id="KW-0479">Metal-binding</keyword>
<dbReference type="PANTHER" id="PTHR10371:SF3">
    <property type="entry name" value="NADH DEHYDROGENASE [UBIQUINONE] FLAVOPROTEIN 2, MITOCHONDRIAL"/>
    <property type="match status" value="1"/>
</dbReference>
<keyword evidence="4" id="KW-0408">Iron</keyword>
<evidence type="ECO:0000313" key="9">
    <source>
        <dbReference type="Proteomes" id="UP001300745"/>
    </source>
</evidence>
<evidence type="ECO:0000256" key="3">
    <source>
        <dbReference type="ARBA" id="ARBA00022723"/>
    </source>
</evidence>
<dbReference type="PANTHER" id="PTHR10371">
    <property type="entry name" value="NADH DEHYDROGENASE UBIQUINONE FLAVOPROTEIN 2, MITOCHONDRIAL"/>
    <property type="match status" value="1"/>
</dbReference>
<evidence type="ECO:0000313" key="8">
    <source>
        <dbReference type="EMBL" id="MCX2938567.1"/>
    </source>
</evidence>
<keyword evidence="9" id="KW-1185">Reference proteome</keyword>
<dbReference type="Gene3D" id="1.10.10.1590">
    <property type="entry name" value="NADH-quinone oxidoreductase subunit E"/>
    <property type="match status" value="1"/>
</dbReference>
<organism evidence="8 9">
    <name type="scientific">Mycobacterium pinniadriaticum</name>
    <dbReference type="NCBI Taxonomy" id="2994102"/>
    <lineage>
        <taxon>Bacteria</taxon>
        <taxon>Bacillati</taxon>
        <taxon>Actinomycetota</taxon>
        <taxon>Actinomycetes</taxon>
        <taxon>Mycobacteriales</taxon>
        <taxon>Mycobacteriaceae</taxon>
        <taxon>Mycobacterium</taxon>
    </lineage>
</organism>
<dbReference type="InterPro" id="IPR042128">
    <property type="entry name" value="NuoE_dom"/>
</dbReference>
<evidence type="ECO:0000256" key="4">
    <source>
        <dbReference type="ARBA" id="ARBA00023004"/>
    </source>
</evidence>
<dbReference type="Proteomes" id="UP001300745">
    <property type="component" value="Unassembled WGS sequence"/>
</dbReference>
<dbReference type="RefSeq" id="WP_265998310.1">
    <property type="nucleotide sequence ID" value="NZ_JAPJDN010000015.1"/>
</dbReference>
<dbReference type="NCBIfam" id="TIGR01958">
    <property type="entry name" value="nuoE_fam"/>
    <property type="match status" value="1"/>
</dbReference>
<keyword evidence="5" id="KW-0411">Iron-sulfur</keyword>